<dbReference type="PROSITE" id="PS50021">
    <property type="entry name" value="CH"/>
    <property type="match status" value="2"/>
</dbReference>
<keyword evidence="8" id="KW-0378">Hydrolase</keyword>
<dbReference type="CDD" id="cd21338">
    <property type="entry name" value="CH_PARVB_rpt2"/>
    <property type="match status" value="1"/>
</dbReference>
<evidence type="ECO:0000256" key="8">
    <source>
        <dbReference type="ARBA" id="ARBA00022801"/>
    </source>
</evidence>
<dbReference type="CDD" id="cd21336">
    <property type="entry name" value="CH_PARVB_rpt1"/>
    <property type="match status" value="1"/>
</dbReference>
<feature type="compositionally biased region" description="Basic and acidic residues" evidence="13">
    <location>
        <begin position="391"/>
        <end position="423"/>
    </location>
</feature>
<dbReference type="GO" id="GO:0030036">
    <property type="term" value="P:actin cytoskeleton organization"/>
    <property type="evidence" value="ECO:0007669"/>
    <property type="project" value="InterPro"/>
</dbReference>
<dbReference type="GO" id="GO:0003779">
    <property type="term" value="F:actin binding"/>
    <property type="evidence" value="ECO:0007669"/>
    <property type="project" value="UniProtKB-KW"/>
</dbReference>
<sequence>MASGSALIFDEEMIRYKLLWTDPVCEIEVPERLSVSYEALKTHGVAQRCTHVPVRQATEQEILLAHSEEYLEAVKQTPKMTVEELKAFSKKYNDVYFHQNIYHCAKLAVGAALQLVDSVMKREVRNGMALVRPPGHHSQRSAANGFCVFNNVAIAALYAKKIYNLNRVLIVDWDVHHGQGVQYCFVEDPSVLYFSWHRYEHQTFWPNLPESDYTSVGKGKGSGFNINLPWNKANKKLPSLNQCSKIIKLLLYFTTAVGMTNSDYLAAFFHVLLPAAYEFDPELVLVSAGFDSAIGDPEGEMCASPEIFAHLTQLLMPLAAGKLCVVLEGGYNLTSLAQSVCQTVQTLLGDPAPRLSGLRAACESALESIQNVRKAQSSYWSCFKHIEAHSETSTKRPKLDEKNGGTKEPAEPAPETNKEKKSQDIVWPEPLARTSACVRTVIAPPPGVELSLPEGCQHLEDVSQSTTKEVQSIRDKHFQDVTDQNILQPLGNIISVLDQMMNKEVCNGCIVVSDLSVSIRCAFQHALIGLAERKVFLVQICAEETEENCVNRLSLCLREGESFTAGFMQAVLGLILPLAYEFNPGLVLGVVAESGAKTHLAPVWGHLTSLLQGVAQGRMLTLLQGYDKDLVEVTVAALSGTPVPPLGALGAPKPEDVQVIEKQRQRLQKRWSLVQEVSVTETAAEQMAANPTRPSGQPGKMKKDESLLGKLGGTLVRKKKLKEVSDLHEEGKNAINAPLLHAGPELLPEDTLLEENAERTILDPMSREDLNFKDLQKVLIDWINSELEEDRIIVKDLEEDLYDGQVLQKLFEKLSGYKLNVAEVTQSEIGQKQKLQTVLEAVNGVLRPLEWNTEWSVDSIHSKNLVSIVYLLLALAMYYAAPIRLPEHVSVQVIVVKKKEGILQTAHVTKQLTSTTTEMMIGRSERDAFDTLLDHAPDKLNVVKTSLITFVNKHLNKLNLEVTELESQFADGVYLVLLMGLLENYFVPLYNFYLTPESFEQKVHNVTFAFELMQDGGLQKPKARAEDVVNLNLKSTLRVLYNLFTNYKNSD</sequence>
<evidence type="ECO:0000256" key="13">
    <source>
        <dbReference type="SAM" id="MobiDB-lite"/>
    </source>
</evidence>
<dbReference type="OrthoDB" id="424012at2759"/>
<dbReference type="PANTHER" id="PTHR12114:SF7">
    <property type="entry name" value="BETA-PARVIN"/>
    <property type="match status" value="1"/>
</dbReference>
<reference evidence="15 16" key="1">
    <citation type="submission" date="2018-10" db="EMBL/GenBank/DDBJ databases">
        <title>Genome assembly for a Yunnan-Guizhou Plateau 3E fish, Anabarilius grahami (Regan), and its evolutionary and genetic applications.</title>
        <authorList>
            <person name="Jiang W."/>
        </authorList>
    </citation>
    <scope>NUCLEOTIDE SEQUENCE [LARGE SCALE GENOMIC DNA]</scope>
    <source>
        <strain evidence="15">AG-KIZ</strain>
        <tissue evidence="15">Muscle</tissue>
    </source>
</reference>
<evidence type="ECO:0000256" key="2">
    <source>
        <dbReference type="ARBA" id="ARBA00004216"/>
    </source>
</evidence>
<dbReference type="GO" id="GO:0071963">
    <property type="term" value="P:establishment or maintenance of cell polarity regulating cell shape"/>
    <property type="evidence" value="ECO:0007669"/>
    <property type="project" value="TreeGrafter"/>
</dbReference>
<evidence type="ECO:0000256" key="7">
    <source>
        <dbReference type="ARBA" id="ARBA00022737"/>
    </source>
</evidence>
<protein>
    <submittedName>
        <fullName evidence="15">Histone deacetylase 10</fullName>
    </submittedName>
</protein>
<name>A0A3N0Z880_ANAGA</name>
<comment type="similarity">
    <text evidence="5">Belongs to the histone deacetylase family. HD type 2 subfamily.</text>
</comment>
<dbReference type="GO" id="GO:0016787">
    <property type="term" value="F:hydrolase activity"/>
    <property type="evidence" value="ECO:0007669"/>
    <property type="project" value="UniProtKB-KW"/>
</dbReference>
<keyword evidence="10" id="KW-0009">Actin-binding</keyword>
<dbReference type="GO" id="GO:0005925">
    <property type="term" value="C:focal adhesion"/>
    <property type="evidence" value="ECO:0007669"/>
    <property type="project" value="TreeGrafter"/>
</dbReference>
<evidence type="ECO:0000256" key="4">
    <source>
        <dbReference type="ARBA" id="ARBA00005666"/>
    </source>
</evidence>
<dbReference type="GO" id="GO:0030027">
    <property type="term" value="C:lamellipodium"/>
    <property type="evidence" value="ECO:0007669"/>
    <property type="project" value="TreeGrafter"/>
</dbReference>
<evidence type="ECO:0000256" key="6">
    <source>
        <dbReference type="ARBA" id="ARBA00022490"/>
    </source>
</evidence>
<dbReference type="InterPro" id="IPR001715">
    <property type="entry name" value="CH_dom"/>
</dbReference>
<accession>A0A3N0Z880</accession>
<dbReference type="GO" id="GO:0005634">
    <property type="term" value="C:nucleus"/>
    <property type="evidence" value="ECO:0007669"/>
    <property type="project" value="UniProtKB-SubCell"/>
</dbReference>
<feature type="domain" description="Calponin-homology (CH)" evidence="14">
    <location>
        <begin position="773"/>
        <end position="880"/>
    </location>
</feature>
<keyword evidence="9" id="KW-0130">Cell adhesion</keyword>
<comment type="subcellular location">
    <subcellularLocation>
        <location evidence="3">Cytoplasm</location>
        <location evidence="3">Cytoskeleton</location>
    </subcellularLocation>
    <subcellularLocation>
        <location evidence="2">Cytoplasm</location>
        <location evidence="2">Myofibril</location>
        <location evidence="2">Sarcomere</location>
        <location evidence="2">Z line</location>
    </subcellularLocation>
    <subcellularLocation>
        <location evidence="1">Nucleus</location>
    </subcellularLocation>
</comment>
<keyword evidence="6" id="KW-0963">Cytoplasm</keyword>
<keyword evidence="12" id="KW-0539">Nucleus</keyword>
<dbReference type="FunFam" id="1.10.418.10:FF:000015">
    <property type="entry name" value="Parvin beta"/>
    <property type="match status" value="1"/>
</dbReference>
<evidence type="ECO:0000256" key="1">
    <source>
        <dbReference type="ARBA" id="ARBA00004123"/>
    </source>
</evidence>
<evidence type="ECO:0000256" key="10">
    <source>
        <dbReference type="ARBA" id="ARBA00023203"/>
    </source>
</evidence>
<dbReference type="Pfam" id="PF00307">
    <property type="entry name" value="CH"/>
    <property type="match status" value="2"/>
</dbReference>
<dbReference type="GO" id="GO:0030032">
    <property type="term" value="P:lamellipodium assembly"/>
    <property type="evidence" value="ECO:0007669"/>
    <property type="project" value="TreeGrafter"/>
</dbReference>
<dbReference type="SUPFAM" id="SSF47576">
    <property type="entry name" value="Calponin-homology domain, CH-domain"/>
    <property type="match status" value="1"/>
</dbReference>
<evidence type="ECO:0000256" key="9">
    <source>
        <dbReference type="ARBA" id="ARBA00022889"/>
    </source>
</evidence>
<dbReference type="GO" id="GO:0030018">
    <property type="term" value="C:Z disc"/>
    <property type="evidence" value="ECO:0007669"/>
    <property type="project" value="UniProtKB-SubCell"/>
</dbReference>
<evidence type="ECO:0000259" key="14">
    <source>
        <dbReference type="PROSITE" id="PS50021"/>
    </source>
</evidence>
<comment type="caution">
    <text evidence="15">The sequence shown here is derived from an EMBL/GenBank/DDBJ whole genome shotgun (WGS) entry which is preliminary data.</text>
</comment>
<dbReference type="InterPro" id="IPR028433">
    <property type="entry name" value="Parvin"/>
</dbReference>
<feature type="region of interest" description="Disordered" evidence="13">
    <location>
        <begin position="684"/>
        <end position="705"/>
    </location>
</feature>
<dbReference type="Pfam" id="PF00850">
    <property type="entry name" value="Hist_deacetyl"/>
    <property type="match status" value="1"/>
</dbReference>
<dbReference type="InterPro" id="IPR037138">
    <property type="entry name" value="His_deacetylse_dom_sf"/>
</dbReference>
<evidence type="ECO:0000256" key="5">
    <source>
        <dbReference type="ARBA" id="ARBA00007738"/>
    </source>
</evidence>
<dbReference type="Proteomes" id="UP000281406">
    <property type="component" value="Unassembled WGS sequence"/>
</dbReference>
<evidence type="ECO:0000256" key="11">
    <source>
        <dbReference type="ARBA" id="ARBA00023212"/>
    </source>
</evidence>
<gene>
    <name evidence="15" type="ORF">DPX16_11825</name>
</gene>
<evidence type="ECO:0000256" key="3">
    <source>
        <dbReference type="ARBA" id="ARBA00004245"/>
    </source>
</evidence>
<dbReference type="InterPro" id="IPR036872">
    <property type="entry name" value="CH_dom_sf"/>
</dbReference>
<dbReference type="InterPro" id="IPR023801">
    <property type="entry name" value="His_deacetylse_dom"/>
</dbReference>
<evidence type="ECO:0000313" key="15">
    <source>
        <dbReference type="EMBL" id="ROL54650.1"/>
    </source>
</evidence>
<dbReference type="FunFam" id="1.10.418.10:FF:000011">
    <property type="entry name" value="Parvin, beta"/>
    <property type="match status" value="1"/>
</dbReference>
<dbReference type="Gene3D" id="3.40.800.20">
    <property type="entry name" value="Histone deacetylase domain"/>
    <property type="match status" value="2"/>
</dbReference>
<proteinExistence type="inferred from homology"/>
<dbReference type="GO" id="GO:0034446">
    <property type="term" value="P:substrate adhesion-dependent cell spreading"/>
    <property type="evidence" value="ECO:0007669"/>
    <property type="project" value="TreeGrafter"/>
</dbReference>
<feature type="domain" description="Calponin-homology (CH)" evidence="14">
    <location>
        <begin position="941"/>
        <end position="1048"/>
    </location>
</feature>
<dbReference type="GO" id="GO:0015629">
    <property type="term" value="C:actin cytoskeleton"/>
    <property type="evidence" value="ECO:0007669"/>
    <property type="project" value="TreeGrafter"/>
</dbReference>
<feature type="region of interest" description="Disordered" evidence="13">
    <location>
        <begin position="391"/>
        <end position="424"/>
    </location>
</feature>
<dbReference type="InterPro" id="IPR000286">
    <property type="entry name" value="HDACs"/>
</dbReference>
<organism evidence="15 16">
    <name type="scientific">Anabarilius grahami</name>
    <name type="common">Kanglang fish</name>
    <name type="synonym">Barilius grahami</name>
    <dbReference type="NCBI Taxonomy" id="495550"/>
    <lineage>
        <taxon>Eukaryota</taxon>
        <taxon>Metazoa</taxon>
        <taxon>Chordata</taxon>
        <taxon>Craniata</taxon>
        <taxon>Vertebrata</taxon>
        <taxon>Euteleostomi</taxon>
        <taxon>Actinopterygii</taxon>
        <taxon>Neopterygii</taxon>
        <taxon>Teleostei</taxon>
        <taxon>Ostariophysi</taxon>
        <taxon>Cypriniformes</taxon>
        <taxon>Xenocyprididae</taxon>
        <taxon>Xenocypridinae</taxon>
        <taxon>Xenocypridinae incertae sedis</taxon>
        <taxon>Anabarilius</taxon>
    </lineage>
</organism>
<keyword evidence="7" id="KW-0677">Repeat</keyword>
<dbReference type="InterPro" id="IPR023696">
    <property type="entry name" value="Ureohydrolase_dom_sf"/>
</dbReference>
<dbReference type="EMBL" id="RJVU01006614">
    <property type="protein sequence ID" value="ROL54650.1"/>
    <property type="molecule type" value="Genomic_DNA"/>
</dbReference>
<dbReference type="FunFam" id="3.40.800.20:FF:000005">
    <property type="entry name" value="histone deacetylase 6"/>
    <property type="match status" value="1"/>
</dbReference>
<evidence type="ECO:0000313" key="16">
    <source>
        <dbReference type="Proteomes" id="UP000281406"/>
    </source>
</evidence>
<evidence type="ECO:0000256" key="12">
    <source>
        <dbReference type="ARBA" id="ARBA00023242"/>
    </source>
</evidence>
<comment type="similarity">
    <text evidence="4">Belongs to the parvin family.</text>
</comment>
<keyword evidence="11" id="KW-0206">Cytoskeleton</keyword>
<dbReference type="SUPFAM" id="SSF52768">
    <property type="entry name" value="Arginase/deacetylase"/>
    <property type="match status" value="1"/>
</dbReference>
<dbReference type="PRINTS" id="PR01270">
    <property type="entry name" value="HDASUPER"/>
</dbReference>
<dbReference type="PANTHER" id="PTHR12114">
    <property type="entry name" value="PARVIN"/>
    <property type="match status" value="1"/>
</dbReference>
<keyword evidence="16" id="KW-1185">Reference proteome</keyword>
<dbReference type="AlphaFoldDB" id="A0A3N0Z880"/>
<dbReference type="Gene3D" id="1.10.418.10">
    <property type="entry name" value="Calponin-like domain"/>
    <property type="match status" value="2"/>
</dbReference>